<reference evidence="2 3" key="1">
    <citation type="submission" date="2018-09" db="EMBL/GenBank/DDBJ databases">
        <authorList>
            <person name="Zhu H."/>
        </authorList>
    </citation>
    <scope>NUCLEOTIDE SEQUENCE [LARGE SCALE GENOMIC DNA]</scope>
    <source>
        <strain evidence="2 3">K2R10-39</strain>
    </source>
</reference>
<keyword evidence="1" id="KW-0472">Membrane</keyword>
<name>A0A418X5C1_9BURK</name>
<comment type="caution">
    <text evidence="2">The sequence shown here is derived from an EMBL/GenBank/DDBJ whole genome shotgun (WGS) entry which is preliminary data.</text>
</comment>
<gene>
    <name evidence="2" type="ORF">D3870_18045</name>
</gene>
<accession>A0A418X5C1</accession>
<dbReference type="InterPro" id="IPR021529">
    <property type="entry name" value="DUF2798"/>
</dbReference>
<feature type="transmembrane region" description="Helical" evidence="1">
    <location>
        <begin position="74"/>
        <end position="96"/>
    </location>
</feature>
<protein>
    <submittedName>
        <fullName evidence="2">DUF2798 domain-containing protein</fullName>
    </submittedName>
</protein>
<evidence type="ECO:0000313" key="3">
    <source>
        <dbReference type="Proteomes" id="UP000285190"/>
    </source>
</evidence>
<dbReference type="Proteomes" id="UP000285190">
    <property type="component" value="Unassembled WGS sequence"/>
</dbReference>
<organism evidence="2 3">
    <name type="scientific">Noviherbaspirillum cavernae</name>
    <dbReference type="NCBI Taxonomy" id="2320862"/>
    <lineage>
        <taxon>Bacteria</taxon>
        <taxon>Pseudomonadati</taxon>
        <taxon>Pseudomonadota</taxon>
        <taxon>Betaproteobacteria</taxon>
        <taxon>Burkholderiales</taxon>
        <taxon>Oxalobacteraceae</taxon>
        <taxon>Noviherbaspirillum</taxon>
    </lineage>
</organism>
<proteinExistence type="predicted"/>
<keyword evidence="3" id="KW-1185">Reference proteome</keyword>
<keyword evidence="1" id="KW-0812">Transmembrane</keyword>
<dbReference type="Pfam" id="PF11391">
    <property type="entry name" value="DUF2798"/>
    <property type="match status" value="1"/>
</dbReference>
<dbReference type="RefSeq" id="WP_119741313.1">
    <property type="nucleotide sequence ID" value="NZ_QYUN01000002.1"/>
</dbReference>
<sequence>MTRLLHTHPAIPAVAAHNTPADAAKLLCRSRSLAAMLPWLLLTGVITLVVSAVMQATQAGVDAHFLGRWVEAWLTGWPIAFPIAYLLGPSLLKLAARMSAPAPRKPVVAGLSFDDIADASARVTARHGLPVRRKLKDARTIA</sequence>
<dbReference type="EMBL" id="QYUN01000002">
    <property type="protein sequence ID" value="RJG07645.1"/>
    <property type="molecule type" value="Genomic_DNA"/>
</dbReference>
<dbReference type="AlphaFoldDB" id="A0A418X5C1"/>
<feature type="transmembrane region" description="Helical" evidence="1">
    <location>
        <begin position="33"/>
        <end position="54"/>
    </location>
</feature>
<keyword evidence="1" id="KW-1133">Transmembrane helix</keyword>
<dbReference type="OrthoDB" id="8777744at2"/>
<evidence type="ECO:0000256" key="1">
    <source>
        <dbReference type="SAM" id="Phobius"/>
    </source>
</evidence>
<evidence type="ECO:0000313" key="2">
    <source>
        <dbReference type="EMBL" id="RJG07645.1"/>
    </source>
</evidence>